<dbReference type="EMBL" id="LAZR01014593">
    <property type="protein sequence ID" value="KKM16811.1"/>
    <property type="molecule type" value="Genomic_DNA"/>
</dbReference>
<dbReference type="AlphaFoldDB" id="A0A0F9HNE4"/>
<evidence type="ECO:0000313" key="1">
    <source>
        <dbReference type="EMBL" id="KKM16811.1"/>
    </source>
</evidence>
<comment type="caution">
    <text evidence="1">The sequence shown here is derived from an EMBL/GenBank/DDBJ whole genome shotgun (WGS) entry which is preliminary data.</text>
</comment>
<sequence length="94" mass="10552">MLVGSIVRKVRLLAILKISKIMYINEEANTAAKELFLTIAVLRQELLVKKITQKQFVAGVDSALKAVIDQDGILFKISDFYDEKILDAIDKASR</sequence>
<protein>
    <submittedName>
        <fullName evidence="1">Uncharacterized protein</fullName>
    </submittedName>
</protein>
<proteinExistence type="predicted"/>
<reference evidence="1" key="1">
    <citation type="journal article" date="2015" name="Nature">
        <title>Complex archaea that bridge the gap between prokaryotes and eukaryotes.</title>
        <authorList>
            <person name="Spang A."/>
            <person name="Saw J.H."/>
            <person name="Jorgensen S.L."/>
            <person name="Zaremba-Niedzwiedzka K."/>
            <person name="Martijn J."/>
            <person name="Lind A.E."/>
            <person name="van Eijk R."/>
            <person name="Schleper C."/>
            <person name="Guy L."/>
            <person name="Ettema T.J."/>
        </authorList>
    </citation>
    <scope>NUCLEOTIDE SEQUENCE</scope>
</reference>
<name>A0A0F9HNE4_9ZZZZ</name>
<organism evidence="1">
    <name type="scientific">marine sediment metagenome</name>
    <dbReference type="NCBI Taxonomy" id="412755"/>
    <lineage>
        <taxon>unclassified sequences</taxon>
        <taxon>metagenomes</taxon>
        <taxon>ecological metagenomes</taxon>
    </lineage>
</organism>
<gene>
    <name evidence="1" type="ORF">LCGC14_1682040</name>
</gene>
<accession>A0A0F9HNE4</accession>